<evidence type="ECO:0000313" key="1">
    <source>
        <dbReference type="EnsemblPlants" id="cds.novel_model_3488_5bd9a17a"/>
    </source>
</evidence>
<evidence type="ECO:0000313" key="2">
    <source>
        <dbReference type="Proteomes" id="UP000596661"/>
    </source>
</evidence>
<name>A0A803R055_CANSA</name>
<sequence length="62" mass="6968">MPVASGTLDACVCELAEGHITAGGLGHSIYLFTLLSLCRNYFSYYLLCLLYENWPVVNIFKY</sequence>
<reference evidence="1" key="1">
    <citation type="submission" date="2018-11" db="EMBL/GenBank/DDBJ databases">
        <authorList>
            <person name="Grassa J C."/>
        </authorList>
    </citation>
    <scope>NUCLEOTIDE SEQUENCE [LARGE SCALE GENOMIC DNA]</scope>
</reference>
<protein>
    <submittedName>
        <fullName evidence="1">Uncharacterized protein</fullName>
    </submittedName>
</protein>
<proteinExistence type="predicted"/>
<keyword evidence="2" id="KW-1185">Reference proteome</keyword>
<dbReference type="Gramene" id="novel_model_3488_5bd9a17a">
    <property type="protein sequence ID" value="cds.novel_model_3488_5bd9a17a"/>
    <property type="gene ID" value="novel_gene_1858_5bd9a17a"/>
</dbReference>
<dbReference type="EMBL" id="UZAU01000289">
    <property type="status" value="NOT_ANNOTATED_CDS"/>
    <property type="molecule type" value="Genomic_DNA"/>
</dbReference>
<dbReference type="EnsemblPlants" id="novel_model_3488_5bd9a17a">
    <property type="protein sequence ID" value="cds.novel_model_3488_5bd9a17a"/>
    <property type="gene ID" value="novel_gene_1858_5bd9a17a"/>
</dbReference>
<organism evidence="1 2">
    <name type="scientific">Cannabis sativa</name>
    <name type="common">Hemp</name>
    <name type="synonym">Marijuana</name>
    <dbReference type="NCBI Taxonomy" id="3483"/>
    <lineage>
        <taxon>Eukaryota</taxon>
        <taxon>Viridiplantae</taxon>
        <taxon>Streptophyta</taxon>
        <taxon>Embryophyta</taxon>
        <taxon>Tracheophyta</taxon>
        <taxon>Spermatophyta</taxon>
        <taxon>Magnoliopsida</taxon>
        <taxon>eudicotyledons</taxon>
        <taxon>Gunneridae</taxon>
        <taxon>Pentapetalae</taxon>
        <taxon>rosids</taxon>
        <taxon>fabids</taxon>
        <taxon>Rosales</taxon>
        <taxon>Cannabaceae</taxon>
        <taxon>Cannabis</taxon>
    </lineage>
</organism>
<accession>A0A803R055</accession>
<dbReference type="AlphaFoldDB" id="A0A803R055"/>
<reference evidence="1" key="2">
    <citation type="submission" date="2021-03" db="UniProtKB">
        <authorList>
            <consortium name="EnsemblPlants"/>
        </authorList>
    </citation>
    <scope>IDENTIFICATION</scope>
</reference>
<dbReference type="Proteomes" id="UP000596661">
    <property type="component" value="Chromosome 3"/>
</dbReference>